<sequence>MEIVKVLLHASDLSLIEFARRIGQVEVVNLLGKRASVTQAVTQEDRMNGHWPASRRMISTSSLDAPLPLSSPPSSAPTGSGSSSKDLNKPFNIRAELLAPTRLPPKAQLLHYTRSVSIQVIAHEVFLLVLACTKGGNVGTTVVMALLANGYRAERMALSTRQPDRIPRCEALKAPSALPMFQLVPRYYDNARLARESDVLVFCMPPSQLKSVAIQIRHALAANADSPPLVISALCGVTHQSLSKACGSQAVVRVQPDVMKIASLWSGQQEENDNKGEFASDFPNLVQMPSSILSSSDYQQKMADRDQQRLPLRLAAEAIAPQREDVRNLVQALCLFCRRAWTQDMSVVALGKVLFGDKSKTVMVTLGQVLSDINGEHQHQNEETVTPLVLTNWPVEWEQDLIELQKQLAAQALQKLM</sequence>
<dbReference type="Proteomes" id="UP000709295">
    <property type="component" value="Unassembled WGS sequence"/>
</dbReference>
<keyword evidence="3" id="KW-1185">Reference proteome</keyword>
<dbReference type="AlphaFoldDB" id="A0A8J5MDV9"/>
<name>A0A8J5MDV9_9STRA</name>
<gene>
    <name evidence="2" type="ORF">JG688_00013618</name>
</gene>
<dbReference type="EMBL" id="JAENGY010001176">
    <property type="protein sequence ID" value="KAG6951710.1"/>
    <property type="molecule type" value="Genomic_DNA"/>
</dbReference>
<evidence type="ECO:0000313" key="3">
    <source>
        <dbReference type="Proteomes" id="UP000709295"/>
    </source>
</evidence>
<reference evidence="2" key="1">
    <citation type="submission" date="2021-01" db="EMBL/GenBank/DDBJ databases">
        <title>Phytophthora aleatoria, a newly-described species from Pinus radiata is distinct from Phytophthora cactorum isolates based on comparative genomics.</title>
        <authorList>
            <person name="Mcdougal R."/>
            <person name="Panda P."/>
            <person name="Williams N."/>
            <person name="Studholme D.J."/>
        </authorList>
    </citation>
    <scope>NUCLEOTIDE SEQUENCE</scope>
    <source>
        <strain evidence="2">NZFS 4037</strain>
    </source>
</reference>
<comment type="caution">
    <text evidence="2">The sequence shown here is derived from an EMBL/GenBank/DDBJ whole genome shotgun (WGS) entry which is preliminary data.</text>
</comment>
<organism evidence="2 3">
    <name type="scientific">Phytophthora aleatoria</name>
    <dbReference type="NCBI Taxonomy" id="2496075"/>
    <lineage>
        <taxon>Eukaryota</taxon>
        <taxon>Sar</taxon>
        <taxon>Stramenopiles</taxon>
        <taxon>Oomycota</taxon>
        <taxon>Peronosporomycetes</taxon>
        <taxon>Peronosporales</taxon>
        <taxon>Peronosporaceae</taxon>
        <taxon>Phytophthora</taxon>
    </lineage>
</organism>
<evidence type="ECO:0000313" key="2">
    <source>
        <dbReference type="EMBL" id="KAG6951710.1"/>
    </source>
</evidence>
<feature type="region of interest" description="Disordered" evidence="1">
    <location>
        <begin position="63"/>
        <end position="88"/>
    </location>
</feature>
<evidence type="ECO:0008006" key="4">
    <source>
        <dbReference type="Google" id="ProtNLM"/>
    </source>
</evidence>
<accession>A0A8J5MDV9</accession>
<protein>
    <recommendedName>
        <fullName evidence="4">Pyrroline-5-carboxylate reductase catalytic N-terminal domain-containing protein</fullName>
    </recommendedName>
</protein>
<proteinExistence type="predicted"/>
<evidence type="ECO:0000256" key="1">
    <source>
        <dbReference type="SAM" id="MobiDB-lite"/>
    </source>
</evidence>